<proteinExistence type="predicted"/>
<reference evidence="4" key="1">
    <citation type="submission" date="2008-12" db="EMBL/GenBank/DDBJ databases">
        <title>Annotation of Streptomyces ghanaensis ATCC 14672.</title>
        <authorList>
            <consortium name="The Broad Institute Genome Sequencing Platform"/>
            <consortium name="Broad Institute Microbial Sequencing Center"/>
            <person name="Fischbach M."/>
            <person name="Ward D."/>
            <person name="Young S."/>
            <person name="Kodira C.D."/>
            <person name="Zeng Q."/>
            <person name="Koehrsen M."/>
            <person name="Godfrey P."/>
            <person name="Alvarado L."/>
            <person name="Berlin A.M."/>
            <person name="Borenstein D."/>
            <person name="Chen Z."/>
            <person name="Engels R."/>
            <person name="Freedman E."/>
            <person name="Gellesch M."/>
            <person name="Goldberg J."/>
            <person name="Griggs A."/>
            <person name="Gujja S."/>
            <person name="Heiman D.I."/>
            <person name="Hepburn T.A."/>
            <person name="Howarth C."/>
            <person name="Jen D."/>
            <person name="Larson L."/>
            <person name="Lewis B."/>
            <person name="Mehta T."/>
            <person name="Park D."/>
            <person name="Pearson M."/>
            <person name="Roberts A."/>
            <person name="Saif S."/>
            <person name="Shea T.D."/>
            <person name="Shenoy N."/>
            <person name="Sisk P."/>
            <person name="Stolte C."/>
            <person name="Sykes S.N."/>
            <person name="Walk T."/>
            <person name="White J."/>
            <person name="Yandava C."/>
            <person name="Straight P."/>
            <person name="Clardy J."/>
            <person name="Hung D."/>
            <person name="Kolter R."/>
            <person name="Mekalanos J."/>
            <person name="Walker S."/>
            <person name="Walsh C.T."/>
            <person name="Wieland B.L.C."/>
            <person name="Ilzarbe M."/>
            <person name="Galagan J."/>
            <person name="Nusbaum C."/>
            <person name="Birren B."/>
        </authorList>
    </citation>
    <scope>NUCLEOTIDE SEQUENCE [LARGE SCALE GENOMIC DNA]</scope>
    <source>
        <strain evidence="4">ATCC 14672 / DSM 40746 / JCM 4963 / KCTC 9882 / NRRL B-12104 / FH 1290</strain>
    </source>
</reference>
<protein>
    <recommendedName>
        <fullName evidence="2">GmrSD restriction endonucleases C-terminal domain-containing protein</fullName>
    </recommendedName>
</protein>
<evidence type="ECO:0000313" key="3">
    <source>
        <dbReference type="EMBL" id="EFE72184.2"/>
    </source>
</evidence>
<evidence type="ECO:0000259" key="2">
    <source>
        <dbReference type="Pfam" id="PF07510"/>
    </source>
</evidence>
<dbReference type="InterPro" id="IPR011089">
    <property type="entry name" value="GmrSD_C"/>
</dbReference>
<evidence type="ECO:0000256" key="1">
    <source>
        <dbReference type="SAM" id="MobiDB-lite"/>
    </source>
</evidence>
<organism evidence="3 4">
    <name type="scientific">Streptomyces viridosporus (strain ATCC 14672 / DSM 40746 / JCM 4963 / KCTC 9882 / NRRL B-12104 / FH 1290)</name>
    <name type="common">Streptomyces ghanaensis</name>
    <dbReference type="NCBI Taxonomy" id="566461"/>
    <lineage>
        <taxon>Bacteria</taxon>
        <taxon>Bacillati</taxon>
        <taxon>Actinomycetota</taxon>
        <taxon>Actinomycetes</taxon>
        <taxon>Kitasatosporales</taxon>
        <taxon>Streptomycetaceae</taxon>
        <taxon>Streptomyces</taxon>
    </lineage>
</organism>
<dbReference type="PANTHER" id="PTHR24094:SF15">
    <property type="entry name" value="AMP-DEPENDENT SYNTHETASE_LIGASE DOMAIN-CONTAINING PROTEIN-RELATED"/>
    <property type="match status" value="1"/>
</dbReference>
<feature type="region of interest" description="Disordered" evidence="1">
    <location>
        <begin position="1"/>
        <end position="52"/>
    </location>
</feature>
<dbReference type="eggNOG" id="COG2356">
    <property type="taxonomic scope" value="Bacteria"/>
</dbReference>
<accession>D5ZNQ3</accession>
<dbReference type="Pfam" id="PF07510">
    <property type="entry name" value="GmrSD_C"/>
    <property type="match status" value="1"/>
</dbReference>
<dbReference type="EMBL" id="DS999641">
    <property type="protein sequence ID" value="EFE72184.2"/>
    <property type="molecule type" value="Genomic_DNA"/>
</dbReference>
<feature type="domain" description="GmrSD restriction endonucleases C-terminal" evidence="2">
    <location>
        <begin position="104"/>
        <end position="217"/>
    </location>
</feature>
<dbReference type="PANTHER" id="PTHR24094">
    <property type="entry name" value="SECRETED PROTEIN"/>
    <property type="match status" value="1"/>
</dbReference>
<sequence length="224" mass="23998">MAGCSALDEAASPPPAGDDKPPASAPASAGAGGRAGDAATTLPGVPGEQQARKELADLKVAAQTSMAGYSRAKFPHWAEQGESCNTRETVLERDGTNVRRDEECRAVSGTWASVYDDQTFTDASDLDIDHTVPLANAWRSGAADWTQEQRRAFANDLTRPQLLAVSAASNRSKGDQGPEAWQPPAKTYWCTYARSWTTVKAAYDLTVTEAERDMLTEMLDTCTP</sequence>
<dbReference type="Proteomes" id="UP000003824">
    <property type="component" value="Unassembled WGS sequence"/>
</dbReference>
<dbReference type="AlphaFoldDB" id="D5ZNQ3"/>
<evidence type="ECO:0000313" key="4">
    <source>
        <dbReference type="Proteomes" id="UP000003824"/>
    </source>
</evidence>
<gene>
    <name evidence="3" type="ORF">SSFG_07419</name>
</gene>
<name>D5ZNQ3_STRV1</name>